<dbReference type="SUPFAM" id="SSF57845">
    <property type="entry name" value="B-box zinc-binding domain"/>
    <property type="match status" value="1"/>
</dbReference>
<dbReference type="GO" id="GO:0048471">
    <property type="term" value="C:perinuclear region of cytoplasm"/>
    <property type="evidence" value="ECO:0007669"/>
    <property type="project" value="TreeGrafter"/>
</dbReference>
<sequence length="535" mass="61842">MFKSHCKQTKMDQSDDEMEFIEEPNEETKDSGSIKDERQIKPEEQLPSYVPPKYEKTPRMCQECSSTNKNLPPDNEEEKKNYDLYLPYFFCPCKDVLVCTLCAMENHQDHSVISLKMVIGYCDSLFNESRSFVTDPNVYKIIPEDLMTKYSDLENQYAYVERKFLNFHNIMILKRYIENVTKEVTNLCTQYIQDCPQNLTENSYKSVAKIEDEMQPCKKLTADGEELNIVISEKKEVLDCEFSVLEVDPSQEKDRIIMEDLRGYKLVKVSKLIMIYDKNHLEDIHKFFNSIHHVSEFILKSRNPSSPIPLDPSTLPIVTKIYSCTYEHYEITGITLSEADMTSLGHAFHKNRNNLTINFTHCSLTSTLLAHYFSPLLTTPRILFLQYLSLPHNNISNTGVSILALTLPYLEYLNVLNLAHNQISDSGAKSLSKTFKYLPRAVQILLSNNKVTKKGLKAFLEHFHYLRSLARFDLSGNLLGEEGVCMAVRRLAGVKKEFVFVVKENGVREMERVREVIEEEEMRSVRVRGSCVVVE</sequence>
<evidence type="ECO:0000313" key="3">
    <source>
        <dbReference type="Proteomes" id="UP001295684"/>
    </source>
</evidence>
<name>A0AAD1Y4E6_EUPCR</name>
<feature type="compositionally biased region" description="Acidic residues" evidence="1">
    <location>
        <begin position="14"/>
        <end position="25"/>
    </location>
</feature>
<dbReference type="Pfam" id="PF13516">
    <property type="entry name" value="LRR_6"/>
    <property type="match status" value="2"/>
</dbReference>
<dbReference type="InterPro" id="IPR001611">
    <property type="entry name" value="Leu-rich_rpt"/>
</dbReference>
<evidence type="ECO:0000256" key="1">
    <source>
        <dbReference type="SAM" id="MobiDB-lite"/>
    </source>
</evidence>
<dbReference type="GO" id="GO:0031267">
    <property type="term" value="F:small GTPase binding"/>
    <property type="evidence" value="ECO:0007669"/>
    <property type="project" value="TreeGrafter"/>
</dbReference>
<feature type="region of interest" description="Disordered" evidence="1">
    <location>
        <begin position="1"/>
        <end position="76"/>
    </location>
</feature>
<dbReference type="GO" id="GO:0005829">
    <property type="term" value="C:cytosol"/>
    <property type="evidence" value="ECO:0007669"/>
    <property type="project" value="TreeGrafter"/>
</dbReference>
<reference evidence="2" key="1">
    <citation type="submission" date="2023-07" db="EMBL/GenBank/DDBJ databases">
        <authorList>
            <consortium name="AG Swart"/>
            <person name="Singh M."/>
            <person name="Singh A."/>
            <person name="Seah K."/>
            <person name="Emmerich C."/>
        </authorList>
    </citation>
    <scope>NUCLEOTIDE SEQUENCE</scope>
    <source>
        <strain evidence="2">DP1</strain>
    </source>
</reference>
<gene>
    <name evidence="2" type="ORF">ECRASSUSDP1_LOCUS25499</name>
</gene>
<dbReference type="GO" id="GO:0005634">
    <property type="term" value="C:nucleus"/>
    <property type="evidence" value="ECO:0007669"/>
    <property type="project" value="TreeGrafter"/>
</dbReference>
<dbReference type="InterPro" id="IPR027038">
    <property type="entry name" value="RanGap"/>
</dbReference>
<dbReference type="SMART" id="SM00368">
    <property type="entry name" value="LRR_RI"/>
    <property type="match status" value="3"/>
</dbReference>
<protein>
    <submittedName>
        <fullName evidence="2">Uncharacterized protein</fullName>
    </submittedName>
</protein>
<evidence type="ECO:0000313" key="2">
    <source>
        <dbReference type="EMBL" id="CAI2383980.1"/>
    </source>
</evidence>
<organism evidence="2 3">
    <name type="scientific">Euplotes crassus</name>
    <dbReference type="NCBI Taxonomy" id="5936"/>
    <lineage>
        <taxon>Eukaryota</taxon>
        <taxon>Sar</taxon>
        <taxon>Alveolata</taxon>
        <taxon>Ciliophora</taxon>
        <taxon>Intramacronucleata</taxon>
        <taxon>Spirotrichea</taxon>
        <taxon>Hypotrichia</taxon>
        <taxon>Euplotida</taxon>
        <taxon>Euplotidae</taxon>
        <taxon>Moneuplotes</taxon>
    </lineage>
</organism>
<dbReference type="InterPro" id="IPR032675">
    <property type="entry name" value="LRR_dom_sf"/>
</dbReference>
<dbReference type="SUPFAM" id="SSF52047">
    <property type="entry name" value="RNI-like"/>
    <property type="match status" value="1"/>
</dbReference>
<dbReference type="EMBL" id="CAMPGE010026285">
    <property type="protein sequence ID" value="CAI2383980.1"/>
    <property type="molecule type" value="Genomic_DNA"/>
</dbReference>
<dbReference type="GO" id="GO:0005096">
    <property type="term" value="F:GTPase activator activity"/>
    <property type="evidence" value="ECO:0007669"/>
    <property type="project" value="InterPro"/>
</dbReference>
<dbReference type="Gene3D" id="3.80.10.10">
    <property type="entry name" value="Ribonuclease Inhibitor"/>
    <property type="match status" value="1"/>
</dbReference>
<dbReference type="GO" id="GO:0006913">
    <property type="term" value="P:nucleocytoplasmic transport"/>
    <property type="evidence" value="ECO:0007669"/>
    <property type="project" value="TreeGrafter"/>
</dbReference>
<comment type="caution">
    <text evidence="2">The sequence shown here is derived from an EMBL/GenBank/DDBJ whole genome shotgun (WGS) entry which is preliminary data.</text>
</comment>
<feature type="compositionally biased region" description="Basic and acidic residues" evidence="1">
    <location>
        <begin position="26"/>
        <end position="44"/>
    </location>
</feature>
<dbReference type="PANTHER" id="PTHR24113:SF15">
    <property type="entry name" value="NACHT DOMAIN-CONTAINING PROTEIN"/>
    <property type="match status" value="1"/>
</dbReference>
<dbReference type="PANTHER" id="PTHR24113">
    <property type="entry name" value="RAN GTPASE-ACTIVATING PROTEIN 1"/>
    <property type="match status" value="1"/>
</dbReference>
<dbReference type="AlphaFoldDB" id="A0AAD1Y4E6"/>
<keyword evidence="3" id="KW-1185">Reference proteome</keyword>
<accession>A0AAD1Y4E6</accession>
<dbReference type="Proteomes" id="UP001295684">
    <property type="component" value="Unassembled WGS sequence"/>
</dbReference>
<proteinExistence type="predicted"/>